<keyword evidence="12" id="KW-1185">Reference proteome</keyword>
<gene>
    <name evidence="11" type="ORF">FC81_GL000884</name>
</gene>
<dbReference type="GO" id="GO:0005886">
    <property type="term" value="C:plasma membrane"/>
    <property type="evidence" value="ECO:0007669"/>
    <property type="project" value="UniProtKB-SubCell"/>
</dbReference>
<dbReference type="SUPFAM" id="SSF58104">
    <property type="entry name" value="Methyl-accepting chemotaxis protein (MCP) signaling domain"/>
    <property type="match status" value="1"/>
</dbReference>
<comment type="caution">
    <text evidence="11">The sequence shown here is derived from an EMBL/GenBank/DDBJ whole genome shotgun (WGS) entry which is preliminary data.</text>
</comment>
<feature type="transmembrane region" description="Helical" evidence="9">
    <location>
        <begin position="33"/>
        <end position="56"/>
    </location>
</feature>
<name>A0A0R1M308_9LACO</name>
<reference evidence="11 12" key="1">
    <citation type="journal article" date="2015" name="Genome Announc.">
        <title>Expanding the biotechnology potential of lactobacilli through comparative genomics of 213 strains and associated genera.</title>
        <authorList>
            <person name="Sun Z."/>
            <person name="Harris H.M."/>
            <person name="McCann A."/>
            <person name="Guo C."/>
            <person name="Argimon S."/>
            <person name="Zhang W."/>
            <person name="Yang X."/>
            <person name="Jeffery I.B."/>
            <person name="Cooney J.C."/>
            <person name="Kagawa T.F."/>
            <person name="Liu W."/>
            <person name="Song Y."/>
            <person name="Salvetti E."/>
            <person name="Wrobel A."/>
            <person name="Rasinkangas P."/>
            <person name="Parkhill J."/>
            <person name="Rea M.C."/>
            <person name="O'Sullivan O."/>
            <person name="Ritari J."/>
            <person name="Douillard F.P."/>
            <person name="Paul Ross R."/>
            <person name="Yang R."/>
            <person name="Briner A.E."/>
            <person name="Felis G.E."/>
            <person name="de Vos W.M."/>
            <person name="Barrangou R."/>
            <person name="Klaenhammer T.R."/>
            <person name="Caufield P.W."/>
            <person name="Cui Y."/>
            <person name="Zhang H."/>
            <person name="O'Toole P.W."/>
        </authorList>
    </citation>
    <scope>NUCLEOTIDE SEQUENCE [LARGE SCALE GENOMIC DNA]</scope>
    <source>
        <strain evidence="11 12">DSM 19910</strain>
    </source>
</reference>
<sequence>MTSELLKETDRFLYKILGGVSMKRGKGKSINKVVTLMLLLIAFIPVLIMSISPYIATKKLLISRNMINKQSATAVVLASTENMRQTTETNLKNLSKLAVFKSNFDLKNIRHDLLAAKEGNASIRTVAFATSDGKMITFKKVPAGFDPRTRPWYKGAVKDSGTVHWTEPYKDATSGDYVTTASITVHNGQGQSGVLCIDVSFKNVQQTASALKIGRTGSVNLLSKNGRVIATGDPSHSDGYNTGDDISKSELFKKMVKADKTSGRIDLSNSNSVSQITYDKLYPGSTVWAYSKVEKNDLNKELGTLLITTAIVAVIMLILVALVTIFTTKLIRETLAFFASYFKRGSEGEIVPIKTTEAGKDVHFGIKSLAAKNVAPDENGNEINQISAQYNKMVLSIGNLIQEVQGQSDKVAAKADSLLELSKQTNTATEEVAQTITGIAEVTGSQAQETQKSVQKMQSLTDVMGEAQVNAEHLADISNVSKELNKENIEIVDDISTGWDAELAKLKQLMKRIQNMDDNIQNITKIINVINDISHRTNLLALNASIEAATAGESGKGFAVVATEIRKLSEQSKASTKEIEGIVGKIRAQSAEMVQQTTESIADSDKLTNRMKHSGESTQKVFQSNQEIIDGIGKMFVSSQKIGKVQTEVLGNLENISASTEENSAGTEEVSANSEEVLATMDEFTNHVSDLKDVADTLKKNTNKFTV</sequence>
<dbReference type="InterPro" id="IPR029151">
    <property type="entry name" value="Sensor-like_sf"/>
</dbReference>
<feature type="domain" description="Methyl-accepting transducer" evidence="10">
    <location>
        <begin position="421"/>
        <end position="678"/>
    </location>
</feature>
<dbReference type="CDD" id="cd12913">
    <property type="entry name" value="PDC1_MCP_like"/>
    <property type="match status" value="1"/>
</dbReference>
<evidence type="ECO:0000256" key="3">
    <source>
        <dbReference type="ARBA" id="ARBA00022500"/>
    </source>
</evidence>
<accession>A0A0R1M308</accession>
<dbReference type="Pfam" id="PF02743">
    <property type="entry name" value="dCache_1"/>
    <property type="match status" value="1"/>
</dbReference>
<protein>
    <submittedName>
        <fullName evidence="11">Methyl-accepting chemotaxis sensory transducer</fullName>
    </submittedName>
</protein>
<dbReference type="EMBL" id="AZEF01000016">
    <property type="protein sequence ID" value="KRL02121.1"/>
    <property type="molecule type" value="Genomic_DNA"/>
</dbReference>
<dbReference type="SUPFAM" id="SSF103190">
    <property type="entry name" value="Sensory domain-like"/>
    <property type="match status" value="1"/>
</dbReference>
<evidence type="ECO:0000256" key="7">
    <source>
        <dbReference type="ARBA" id="ARBA00023224"/>
    </source>
</evidence>
<dbReference type="Pfam" id="PF00015">
    <property type="entry name" value="MCPsignal"/>
    <property type="match status" value="1"/>
</dbReference>
<dbReference type="PATRIC" id="fig|1423731.3.peg.908"/>
<evidence type="ECO:0000256" key="6">
    <source>
        <dbReference type="ARBA" id="ARBA00023136"/>
    </source>
</evidence>
<keyword evidence="2" id="KW-1003">Cell membrane</keyword>
<dbReference type="Proteomes" id="UP000051621">
    <property type="component" value="Unassembled WGS sequence"/>
</dbReference>
<evidence type="ECO:0000256" key="2">
    <source>
        <dbReference type="ARBA" id="ARBA00022475"/>
    </source>
</evidence>
<evidence type="ECO:0000256" key="9">
    <source>
        <dbReference type="SAM" id="Phobius"/>
    </source>
</evidence>
<dbReference type="AlphaFoldDB" id="A0A0R1M308"/>
<dbReference type="PANTHER" id="PTHR32089:SF114">
    <property type="entry name" value="METHYL-ACCEPTING CHEMOTAXIS PROTEIN MCPB"/>
    <property type="match status" value="1"/>
</dbReference>
<evidence type="ECO:0000256" key="4">
    <source>
        <dbReference type="ARBA" id="ARBA00022692"/>
    </source>
</evidence>
<evidence type="ECO:0000256" key="1">
    <source>
        <dbReference type="ARBA" id="ARBA00004651"/>
    </source>
</evidence>
<keyword evidence="5 9" id="KW-1133">Transmembrane helix</keyword>
<dbReference type="SMART" id="SM00283">
    <property type="entry name" value="MA"/>
    <property type="match status" value="1"/>
</dbReference>
<dbReference type="GO" id="GO:0007165">
    <property type="term" value="P:signal transduction"/>
    <property type="evidence" value="ECO:0007669"/>
    <property type="project" value="UniProtKB-KW"/>
</dbReference>
<dbReference type="InterPro" id="IPR033479">
    <property type="entry name" value="dCache_1"/>
</dbReference>
<proteinExistence type="predicted"/>
<dbReference type="OrthoDB" id="9760371at2"/>
<dbReference type="Gene3D" id="1.10.287.950">
    <property type="entry name" value="Methyl-accepting chemotaxis protein"/>
    <property type="match status" value="1"/>
</dbReference>
<keyword evidence="6 9" id="KW-0472">Membrane</keyword>
<evidence type="ECO:0000256" key="8">
    <source>
        <dbReference type="PROSITE-ProRule" id="PRU00284"/>
    </source>
</evidence>
<dbReference type="GO" id="GO:0006935">
    <property type="term" value="P:chemotaxis"/>
    <property type="evidence" value="ECO:0007669"/>
    <property type="project" value="UniProtKB-KW"/>
</dbReference>
<organism evidence="11 12">
    <name type="scientific">Liquorilactobacillus capillatus DSM 19910</name>
    <dbReference type="NCBI Taxonomy" id="1423731"/>
    <lineage>
        <taxon>Bacteria</taxon>
        <taxon>Bacillati</taxon>
        <taxon>Bacillota</taxon>
        <taxon>Bacilli</taxon>
        <taxon>Lactobacillales</taxon>
        <taxon>Lactobacillaceae</taxon>
        <taxon>Liquorilactobacillus</taxon>
    </lineage>
</organism>
<dbReference type="CDD" id="cd18774">
    <property type="entry name" value="PDC2_HK_sensor"/>
    <property type="match status" value="1"/>
</dbReference>
<dbReference type="STRING" id="1423731.FC81_GL000884"/>
<dbReference type="PROSITE" id="PS50111">
    <property type="entry name" value="CHEMOTAXIS_TRANSDUC_2"/>
    <property type="match status" value="1"/>
</dbReference>
<keyword evidence="3" id="KW-0145">Chemotaxis</keyword>
<dbReference type="InterPro" id="IPR004089">
    <property type="entry name" value="MCPsignal_dom"/>
</dbReference>
<evidence type="ECO:0000313" key="11">
    <source>
        <dbReference type="EMBL" id="KRL02121.1"/>
    </source>
</evidence>
<keyword evidence="4 9" id="KW-0812">Transmembrane</keyword>
<keyword evidence="7 8" id="KW-0807">Transducer</keyword>
<evidence type="ECO:0000313" key="12">
    <source>
        <dbReference type="Proteomes" id="UP000051621"/>
    </source>
</evidence>
<comment type="subcellular location">
    <subcellularLocation>
        <location evidence="1">Cell membrane</location>
        <topology evidence="1">Multi-pass membrane protein</topology>
    </subcellularLocation>
</comment>
<evidence type="ECO:0000259" key="10">
    <source>
        <dbReference type="PROSITE" id="PS50111"/>
    </source>
</evidence>
<feature type="transmembrane region" description="Helical" evidence="9">
    <location>
        <begin position="302"/>
        <end position="326"/>
    </location>
</feature>
<evidence type="ECO:0000256" key="5">
    <source>
        <dbReference type="ARBA" id="ARBA00022989"/>
    </source>
</evidence>
<dbReference type="PANTHER" id="PTHR32089">
    <property type="entry name" value="METHYL-ACCEPTING CHEMOTAXIS PROTEIN MCPB"/>
    <property type="match status" value="1"/>
</dbReference>
<dbReference type="Gene3D" id="3.30.450.20">
    <property type="entry name" value="PAS domain"/>
    <property type="match status" value="2"/>
</dbReference>